<proteinExistence type="predicted"/>
<protein>
    <submittedName>
        <fullName evidence="4">CLASP_N domain-containing protein</fullName>
    </submittedName>
</protein>
<sequence>MEIQGIALELMSKSVLNILEAATSLVSLMIKPPCILFVVGALSEFMSSCLALVTEKSCRIFCKSQAKVILLVKTALITLKKHYSGPYDTSLLRQLEPVLINGLRILRLRRYLVNLWQQMFGHASHLDISDELSTALEQAKCVSINFVSEQEAFSVLDNSKASISYDTNLDFSMDESNNTGNETIDQVMRVINDSLLCLAEESQSIDLAARIPPGYTDSSSQENSSAMKVSENASLIKKCDSEHNCIATSSIDVRSKNQNFRTGNTNENSNHTDDVVDENNVNKTTMEDSVISK</sequence>
<feature type="compositionally biased region" description="Polar residues" evidence="1">
    <location>
        <begin position="257"/>
        <end position="269"/>
    </location>
</feature>
<reference evidence="2 3" key="2">
    <citation type="submission" date="2018-08" db="EMBL/GenBank/DDBJ databases">
        <authorList>
            <person name="Laetsch R D."/>
            <person name="Stevens L."/>
            <person name="Kumar S."/>
            <person name="Blaxter L. M."/>
        </authorList>
    </citation>
    <scope>NUCLEOTIDE SEQUENCE [LARGE SCALE GENOMIC DNA]</scope>
</reference>
<dbReference type="WBParaSite" id="nOo.2.0.1.t11095-RA">
    <property type="protein sequence ID" value="nOo.2.0.1.t11095-RA"/>
    <property type="gene ID" value="nOo.2.0.1.g11095"/>
</dbReference>
<reference evidence="4" key="1">
    <citation type="submission" date="2016-06" db="UniProtKB">
        <authorList>
            <consortium name="WormBaseParasite"/>
        </authorList>
    </citation>
    <scope>IDENTIFICATION</scope>
</reference>
<gene>
    <name evidence="2" type="ORF">NOO_LOCUS11095</name>
</gene>
<evidence type="ECO:0000313" key="3">
    <source>
        <dbReference type="Proteomes" id="UP000271087"/>
    </source>
</evidence>
<organism evidence="4">
    <name type="scientific">Onchocerca ochengi</name>
    <name type="common">Filarial nematode worm</name>
    <dbReference type="NCBI Taxonomy" id="42157"/>
    <lineage>
        <taxon>Eukaryota</taxon>
        <taxon>Metazoa</taxon>
        <taxon>Ecdysozoa</taxon>
        <taxon>Nematoda</taxon>
        <taxon>Chromadorea</taxon>
        <taxon>Rhabditida</taxon>
        <taxon>Spirurina</taxon>
        <taxon>Spiruromorpha</taxon>
        <taxon>Filarioidea</taxon>
        <taxon>Onchocercidae</taxon>
        <taxon>Onchocerca</taxon>
    </lineage>
</organism>
<evidence type="ECO:0000313" key="2">
    <source>
        <dbReference type="EMBL" id="VDM94884.1"/>
    </source>
</evidence>
<evidence type="ECO:0000313" key="4">
    <source>
        <dbReference type="WBParaSite" id="nOo.2.0.1.t11095-RA"/>
    </source>
</evidence>
<accession>A0A182ESH6</accession>
<feature type="region of interest" description="Disordered" evidence="1">
    <location>
        <begin position="257"/>
        <end position="293"/>
    </location>
</feature>
<dbReference type="EMBL" id="UYRW01007235">
    <property type="protein sequence ID" value="VDM94884.1"/>
    <property type="molecule type" value="Genomic_DNA"/>
</dbReference>
<dbReference type="AlphaFoldDB" id="A0A182ESH6"/>
<dbReference type="OrthoDB" id="5834346at2759"/>
<evidence type="ECO:0000256" key="1">
    <source>
        <dbReference type="SAM" id="MobiDB-lite"/>
    </source>
</evidence>
<dbReference type="Proteomes" id="UP000271087">
    <property type="component" value="Unassembled WGS sequence"/>
</dbReference>
<name>A0A182ESH6_ONCOC</name>
<keyword evidence="3" id="KW-1185">Reference proteome</keyword>
<dbReference type="STRING" id="42157.A0A182ESH6"/>